<evidence type="ECO:0000259" key="15">
    <source>
        <dbReference type="PROSITE" id="PS50862"/>
    </source>
</evidence>
<dbReference type="Pfam" id="PF09180">
    <property type="entry name" value="ProRS-C_1"/>
    <property type="match status" value="1"/>
</dbReference>
<dbReference type="InterPro" id="IPR033721">
    <property type="entry name" value="ProRS_core_arch_euk"/>
</dbReference>
<dbReference type="Pfam" id="PF03129">
    <property type="entry name" value="HGTP_anticodon"/>
    <property type="match status" value="1"/>
</dbReference>
<dbReference type="Proteomes" id="UP000694005">
    <property type="component" value="Chromosome A07"/>
</dbReference>
<keyword evidence="5 12" id="KW-0378">Hydrolase</keyword>
<dbReference type="InterPro" id="IPR016061">
    <property type="entry name" value="Pro-tRNA_ligase_II_C"/>
</dbReference>
<dbReference type="CDD" id="cd00862">
    <property type="entry name" value="ProRS_anticodon_zinc"/>
    <property type="match status" value="1"/>
</dbReference>
<feature type="transmembrane region" description="Helical" evidence="14">
    <location>
        <begin position="698"/>
        <end position="717"/>
    </location>
</feature>
<evidence type="ECO:0000256" key="6">
    <source>
        <dbReference type="ARBA" id="ARBA00022840"/>
    </source>
</evidence>
<dbReference type="Gramene" id="A07p27700.2_BraZ1">
    <property type="protein sequence ID" value="A07p27700.2_BraZ1.CDS"/>
    <property type="gene ID" value="A07g27700.2_BraZ1"/>
</dbReference>
<keyword evidence="7" id="KW-0648">Protein biosynthesis</keyword>
<evidence type="ECO:0000256" key="8">
    <source>
        <dbReference type="ARBA" id="ARBA00023146"/>
    </source>
</evidence>
<dbReference type="PANTHER" id="PTHR43382:SF10">
    <property type="entry name" value="PROLINE--TRNA LIGASE"/>
    <property type="match status" value="1"/>
</dbReference>
<evidence type="ECO:0000256" key="12">
    <source>
        <dbReference type="RuleBase" id="RU361169"/>
    </source>
</evidence>
<evidence type="ECO:0000256" key="10">
    <source>
        <dbReference type="ARBA" id="ARBA00029731"/>
    </source>
</evidence>
<dbReference type="InterPro" id="IPR006626">
    <property type="entry name" value="PbH1"/>
</dbReference>
<evidence type="ECO:0000256" key="13">
    <source>
        <dbReference type="SAM" id="MobiDB-lite"/>
    </source>
</evidence>
<dbReference type="InterPro" id="IPR002316">
    <property type="entry name" value="Pro-tRNA-ligase_IIa"/>
</dbReference>
<dbReference type="GO" id="GO:0005524">
    <property type="term" value="F:ATP binding"/>
    <property type="evidence" value="ECO:0007669"/>
    <property type="project" value="UniProtKB-KW"/>
</dbReference>
<dbReference type="SUPFAM" id="SSF51126">
    <property type="entry name" value="Pectin lyase-like"/>
    <property type="match status" value="1"/>
</dbReference>
<dbReference type="FunFam" id="3.40.50.800:FF:000005">
    <property type="entry name" value="bifunctional glutamate/proline--tRNA ligase"/>
    <property type="match status" value="1"/>
</dbReference>
<keyword evidence="14" id="KW-0472">Membrane</keyword>
<keyword evidence="3" id="KW-0436">Ligase</keyword>
<keyword evidence="14" id="KW-1133">Transmembrane helix</keyword>
<dbReference type="InterPro" id="IPR006195">
    <property type="entry name" value="aa-tRNA-synth_II"/>
</dbReference>
<dbReference type="NCBIfam" id="TIGR00408">
    <property type="entry name" value="proS_fam_I"/>
    <property type="match status" value="1"/>
</dbReference>
<organism evidence="16 17">
    <name type="scientific">Brassica campestris</name>
    <name type="common">Field mustard</name>
    <dbReference type="NCBI Taxonomy" id="3711"/>
    <lineage>
        <taxon>Eukaryota</taxon>
        <taxon>Viridiplantae</taxon>
        <taxon>Streptophyta</taxon>
        <taxon>Embryophyta</taxon>
        <taxon>Tracheophyta</taxon>
        <taxon>Spermatophyta</taxon>
        <taxon>Magnoliopsida</taxon>
        <taxon>eudicotyledons</taxon>
        <taxon>Gunneridae</taxon>
        <taxon>Pentapetalae</taxon>
        <taxon>rosids</taxon>
        <taxon>malvids</taxon>
        <taxon>Brassicales</taxon>
        <taxon>Brassicaceae</taxon>
        <taxon>Brassiceae</taxon>
        <taxon>Brassica</taxon>
    </lineage>
</organism>
<evidence type="ECO:0000256" key="14">
    <source>
        <dbReference type="SAM" id="Phobius"/>
    </source>
</evidence>
<dbReference type="InterPro" id="IPR004154">
    <property type="entry name" value="Anticodon-bd"/>
</dbReference>
<evidence type="ECO:0000256" key="1">
    <source>
        <dbReference type="ARBA" id="ARBA00008834"/>
    </source>
</evidence>
<dbReference type="GO" id="GO:0004650">
    <property type="term" value="F:polygalacturonase activity"/>
    <property type="evidence" value="ECO:0007669"/>
    <property type="project" value="InterPro"/>
</dbReference>
<comment type="similarity">
    <text evidence="1 12">Belongs to the glycosyl hydrolase 28 family.</text>
</comment>
<proteinExistence type="inferred from homology"/>
<comment type="catalytic activity">
    <reaction evidence="11">
        <text>tRNA(Pro) + L-proline + ATP = L-prolyl-tRNA(Pro) + AMP + diphosphate</text>
        <dbReference type="Rhea" id="RHEA:14305"/>
        <dbReference type="Rhea" id="RHEA-COMP:9700"/>
        <dbReference type="Rhea" id="RHEA-COMP:9702"/>
        <dbReference type="ChEBI" id="CHEBI:30616"/>
        <dbReference type="ChEBI" id="CHEBI:33019"/>
        <dbReference type="ChEBI" id="CHEBI:60039"/>
        <dbReference type="ChEBI" id="CHEBI:78442"/>
        <dbReference type="ChEBI" id="CHEBI:78532"/>
        <dbReference type="ChEBI" id="CHEBI:456215"/>
        <dbReference type="EC" id="6.1.1.15"/>
    </reaction>
</comment>
<dbReference type="SUPFAM" id="SSF52954">
    <property type="entry name" value="Class II aaRS ABD-related"/>
    <property type="match status" value="1"/>
</dbReference>
<evidence type="ECO:0000256" key="5">
    <source>
        <dbReference type="ARBA" id="ARBA00022801"/>
    </source>
</evidence>
<evidence type="ECO:0000256" key="2">
    <source>
        <dbReference type="ARBA" id="ARBA00012831"/>
    </source>
</evidence>
<dbReference type="InterPro" id="IPR012334">
    <property type="entry name" value="Pectin_lyas_fold"/>
</dbReference>
<dbReference type="FunFam" id="3.30.930.10:FF:000007">
    <property type="entry name" value="Bifunctional glutamate/proline--tRNA ligase"/>
    <property type="match status" value="1"/>
</dbReference>
<dbReference type="GO" id="GO:0005975">
    <property type="term" value="P:carbohydrate metabolic process"/>
    <property type="evidence" value="ECO:0007669"/>
    <property type="project" value="InterPro"/>
</dbReference>
<name>A0A8D9HSV9_BRACM</name>
<feature type="domain" description="Aminoacyl-transfer RNA synthetases class-II family profile" evidence="15">
    <location>
        <begin position="571"/>
        <end position="698"/>
    </location>
</feature>
<dbReference type="Gene3D" id="2.160.20.10">
    <property type="entry name" value="Single-stranded right-handed beta-helix, Pectin lyase-like"/>
    <property type="match status" value="1"/>
</dbReference>
<dbReference type="EC" id="6.1.1.15" evidence="2"/>
<gene>
    <name evidence="16" type="ORF">BRAPAZ1V2_A07P27700.2</name>
</gene>
<dbReference type="GO" id="GO:0005737">
    <property type="term" value="C:cytoplasm"/>
    <property type="evidence" value="ECO:0007669"/>
    <property type="project" value="InterPro"/>
</dbReference>
<keyword evidence="4" id="KW-0547">Nucleotide-binding</keyword>
<dbReference type="InterPro" id="IPR017449">
    <property type="entry name" value="Pro-tRNA_synth_II"/>
</dbReference>
<evidence type="ECO:0000313" key="17">
    <source>
        <dbReference type="Proteomes" id="UP000694005"/>
    </source>
</evidence>
<keyword evidence="6" id="KW-0067">ATP-binding</keyword>
<evidence type="ECO:0000256" key="7">
    <source>
        <dbReference type="ARBA" id="ARBA00022917"/>
    </source>
</evidence>
<evidence type="ECO:0000256" key="4">
    <source>
        <dbReference type="ARBA" id="ARBA00022741"/>
    </source>
</evidence>
<feature type="compositionally biased region" description="Basic and acidic residues" evidence="13">
    <location>
        <begin position="19"/>
        <end position="42"/>
    </location>
</feature>
<dbReference type="SMART" id="SM00946">
    <property type="entry name" value="ProRS-C_1"/>
    <property type="match status" value="1"/>
</dbReference>
<reference evidence="16 17" key="1">
    <citation type="submission" date="2021-07" db="EMBL/GenBank/DDBJ databases">
        <authorList>
            <consortium name="Genoscope - CEA"/>
            <person name="William W."/>
        </authorList>
    </citation>
    <scope>NUCLEOTIDE SEQUENCE [LARGE SCALE GENOMIC DNA]</scope>
</reference>
<dbReference type="FunFam" id="2.160.20.10:FF:000042">
    <property type="entry name" value="Glycoside hydrolase family 28 protein"/>
    <property type="match status" value="1"/>
</dbReference>
<feature type="domain" description="Aminoacyl-transfer RNA synthetases class-II family profile" evidence="15">
    <location>
        <begin position="125"/>
        <end position="340"/>
    </location>
</feature>
<dbReference type="CDD" id="cd00778">
    <property type="entry name" value="ProRS_core_arch_euk"/>
    <property type="match status" value="1"/>
</dbReference>
<sequence length="1173" mass="132872">MSPNTWRDISGCSSVRKLAKSESKEERVEMAGPSGKKEKVDKAGPSGGGKKKKDVKKETGLGLSVKKDENFGEWYSEVCKHEMIEYYDISGCYILRPWSMAIWEIMQTFFDAEIKKMKVKNCYFPLFVSPGVLEKEKDHIEGFAPEVAWVTKSGKSDLEVPIAIRPTSETVMYPYYSKWIRGHRDLPLKLNQWCNVVRWEFSNPTPFIRSREFLWQEGHTAFATKEEADEEVLQILELYRRIYEEYLAVPVVKGMKSENEKFAGGLYTTSVEAFIPNTGRGVQGATSHCLGQNFAKMFEITYEDEEGKREMVWQNSWAYSTRTIGVMIMTHGDDKGLILPPKVASVQVVVIPVPYKDANTQGIFDACTATVSALSEAGIRAEEDIRDNYSPGWKYSNWEMKGVPLRIEIGPRDLENDQVRTVRRDNGVKEDIPRGSLVEHVKELLEKIQQNMYEVAKQKREACVQEIRTWDEFISALNQKKLILAPWCDEEEVERDVKARTKGETGAAKTLCSPFEQPELPEEMDLLGQELLSVQFFHFFFPKTSFVTYGFIVLKKVCRCGEMMAYYDISGCYILRPNAMKIWNIMRTYFDAVLEKAEVDENYFPLFVSASVLEKEKDHVEGFAPEVAWVTKAGKSDLNVPIAIRPTSETVIYPYFSKWIKSHRDLPLKLNQWNNVVRWEFSKPTPFIRSSVLMKRSFLLWYVLLVQAFFYGAWYSVGGSLHCEYSNSVILHRPHSVSITEFGAVGDGVTLNTKAFQNALFYLNSFSDKGGAKLFVPAGQWLTGSFDLISHLTLWLDKGATILGSTASLSQEYIFSENWPVVDPLPSYGRGRELPGRRHRSLIYGQNLTDVVITGENGTIDGQGSVWWDWFRHGELNYTRPHIVELINTTGLIISNLTFLNSPFWNIHPVYCRDVLVKNLTILAPLDSPNTDGVDPDSSTNVCIEDCYIVTGDDLVSIKSGWDEYGISYARPSSKIKINRLTGQTTSSSGIAIGSEMSGGVSDIYIKDLHLFNSNTGIRIKTSPGRGGYVRNVHVSNVKFHNVQKAIRFTGKYGEHPDENFDPKALPVIEKITFENINGEDIGVAGLLEGIEGDEFKNICFLNVTLTVKKNSKKAPWKCSHVRGYSQWVSPEITCDSFGESIFPEHSSDCFGLSENNLEKSSGLSRSPWLLSW</sequence>
<dbReference type="GO" id="GO:0004827">
    <property type="term" value="F:proline-tRNA ligase activity"/>
    <property type="evidence" value="ECO:0007669"/>
    <property type="project" value="UniProtKB-EC"/>
</dbReference>
<keyword evidence="9 12" id="KW-0326">Glycosidase</keyword>
<dbReference type="SMART" id="SM00710">
    <property type="entry name" value="PbH1"/>
    <property type="match status" value="5"/>
</dbReference>
<dbReference type="InterPro" id="IPR011050">
    <property type="entry name" value="Pectin_lyase_fold/virulence"/>
</dbReference>
<evidence type="ECO:0000256" key="3">
    <source>
        <dbReference type="ARBA" id="ARBA00022598"/>
    </source>
</evidence>
<feature type="region of interest" description="Disordered" evidence="13">
    <location>
        <begin position="17"/>
        <end position="55"/>
    </location>
</feature>
<evidence type="ECO:0000256" key="9">
    <source>
        <dbReference type="ARBA" id="ARBA00023295"/>
    </source>
</evidence>
<evidence type="ECO:0000256" key="11">
    <source>
        <dbReference type="ARBA" id="ARBA00047671"/>
    </source>
</evidence>
<dbReference type="PANTHER" id="PTHR43382">
    <property type="entry name" value="PROLYL-TRNA SYNTHETASE"/>
    <property type="match status" value="1"/>
</dbReference>
<dbReference type="Gene3D" id="3.30.930.10">
    <property type="entry name" value="Bira Bifunctional Protein, Domain 2"/>
    <property type="match status" value="2"/>
</dbReference>
<dbReference type="GO" id="GO:0006433">
    <property type="term" value="P:prolyl-tRNA aminoacylation"/>
    <property type="evidence" value="ECO:0007669"/>
    <property type="project" value="InterPro"/>
</dbReference>
<dbReference type="SUPFAM" id="SSF55681">
    <property type="entry name" value="Class II aaRS and biotin synthetases"/>
    <property type="match status" value="2"/>
</dbReference>
<keyword evidence="8" id="KW-0030">Aminoacyl-tRNA synthetase</keyword>
<dbReference type="PRINTS" id="PR01046">
    <property type="entry name" value="TRNASYNTHPRO"/>
</dbReference>
<keyword evidence="14" id="KW-0812">Transmembrane</keyword>
<dbReference type="Pfam" id="PF00587">
    <property type="entry name" value="tRNA-synt_2b"/>
    <property type="match status" value="1"/>
</dbReference>
<dbReference type="InterPro" id="IPR036621">
    <property type="entry name" value="Anticodon-bd_dom_sf"/>
</dbReference>
<dbReference type="PROSITE" id="PS50862">
    <property type="entry name" value="AA_TRNA_LIGASE_II"/>
    <property type="match status" value="2"/>
</dbReference>
<dbReference type="Gene3D" id="3.40.50.800">
    <property type="entry name" value="Anticodon-binding domain"/>
    <property type="match status" value="1"/>
</dbReference>
<dbReference type="InterPro" id="IPR045864">
    <property type="entry name" value="aa-tRNA-synth_II/BPL/LPL"/>
</dbReference>
<dbReference type="HAMAP" id="MF_01571">
    <property type="entry name" value="Pro_tRNA_synth_type3"/>
    <property type="match status" value="1"/>
</dbReference>
<dbReference type="AlphaFoldDB" id="A0A8D9HSV9"/>
<dbReference type="InterPro" id="IPR002314">
    <property type="entry name" value="aa-tRNA-synt_IIb"/>
</dbReference>
<dbReference type="EMBL" id="LS974623">
    <property type="protein sequence ID" value="CAG7903126.1"/>
    <property type="molecule type" value="Genomic_DNA"/>
</dbReference>
<dbReference type="Gene3D" id="3.30.110.30">
    <property type="entry name" value="C-terminal domain of ProRS"/>
    <property type="match status" value="1"/>
</dbReference>
<dbReference type="Pfam" id="PF00295">
    <property type="entry name" value="Glyco_hydro_28"/>
    <property type="match status" value="1"/>
</dbReference>
<protein>
    <recommendedName>
        <fullName evidence="2">proline--tRNA ligase</fullName>
        <ecNumber evidence="2">6.1.1.15</ecNumber>
    </recommendedName>
    <alternativeName>
        <fullName evidence="10">Prolyl-tRNA synthetase</fullName>
    </alternativeName>
</protein>
<dbReference type="SUPFAM" id="SSF64586">
    <property type="entry name" value="C-terminal domain of ProRS"/>
    <property type="match status" value="1"/>
</dbReference>
<dbReference type="InterPro" id="IPR004499">
    <property type="entry name" value="Pro-tRNA-ligase_IIa_arc-type"/>
</dbReference>
<evidence type="ECO:0000313" key="16">
    <source>
        <dbReference type="EMBL" id="CAG7903126.1"/>
    </source>
</evidence>
<dbReference type="InterPro" id="IPR000743">
    <property type="entry name" value="Glyco_hydro_28"/>
</dbReference>
<feature type="transmembrane region" description="Helical" evidence="14">
    <location>
        <begin position="536"/>
        <end position="554"/>
    </location>
</feature>
<accession>A0A8D9HSV9</accession>